<organism evidence="3 4">
    <name type="scientific">Solitalea koreensis</name>
    <dbReference type="NCBI Taxonomy" id="543615"/>
    <lineage>
        <taxon>Bacteria</taxon>
        <taxon>Pseudomonadati</taxon>
        <taxon>Bacteroidota</taxon>
        <taxon>Sphingobacteriia</taxon>
        <taxon>Sphingobacteriales</taxon>
        <taxon>Sphingobacteriaceae</taxon>
        <taxon>Solitalea</taxon>
    </lineage>
</organism>
<sequence length="148" mass="17075">MKRIALILFVFLTYSLSTFAQTSADAIVGVWFNKDKDAKIQIYKKGNEFFGKIVWLLHPKDDEGQDKRDKENPDDQLKKRQIFGFEILHDFKYNADDKQWDSGKIYDPKSGKTYSCKISIKDKGSINVRGFVGISLIGRTDVWTRATI</sequence>
<dbReference type="Proteomes" id="UP000315971">
    <property type="component" value="Unassembled WGS sequence"/>
</dbReference>
<dbReference type="Pfam" id="PF09917">
    <property type="entry name" value="DUF2147"/>
    <property type="match status" value="1"/>
</dbReference>
<name>A0A521DRB2_9SPHI</name>
<protein>
    <recommendedName>
        <fullName evidence="2">DUF2147 domain-containing protein</fullName>
    </recommendedName>
</protein>
<dbReference type="PANTHER" id="PTHR36919">
    <property type="entry name" value="BLR1215 PROTEIN"/>
    <property type="match status" value="1"/>
</dbReference>
<dbReference type="OrthoDB" id="9814399at2"/>
<feature type="signal peptide" evidence="1">
    <location>
        <begin position="1"/>
        <end position="20"/>
    </location>
</feature>
<feature type="chain" id="PRO_5021810864" description="DUF2147 domain-containing protein" evidence="1">
    <location>
        <begin position="21"/>
        <end position="148"/>
    </location>
</feature>
<evidence type="ECO:0000259" key="2">
    <source>
        <dbReference type="Pfam" id="PF09917"/>
    </source>
</evidence>
<keyword evidence="4" id="KW-1185">Reference proteome</keyword>
<dbReference type="AlphaFoldDB" id="A0A521DRB2"/>
<feature type="domain" description="DUF2147" evidence="2">
    <location>
        <begin position="29"/>
        <end position="145"/>
    </location>
</feature>
<gene>
    <name evidence="3" type="ORF">SAMN06265350_10820</name>
</gene>
<dbReference type="EMBL" id="FXSZ01000008">
    <property type="protein sequence ID" value="SMO73460.1"/>
    <property type="molecule type" value="Genomic_DNA"/>
</dbReference>
<evidence type="ECO:0000313" key="4">
    <source>
        <dbReference type="Proteomes" id="UP000315971"/>
    </source>
</evidence>
<dbReference type="PANTHER" id="PTHR36919:SF2">
    <property type="entry name" value="BLL6627 PROTEIN"/>
    <property type="match status" value="1"/>
</dbReference>
<evidence type="ECO:0000313" key="3">
    <source>
        <dbReference type="EMBL" id="SMO73460.1"/>
    </source>
</evidence>
<reference evidence="3 4" key="1">
    <citation type="submission" date="2017-05" db="EMBL/GenBank/DDBJ databases">
        <authorList>
            <person name="Varghese N."/>
            <person name="Submissions S."/>
        </authorList>
    </citation>
    <scope>NUCLEOTIDE SEQUENCE [LARGE SCALE GENOMIC DNA]</scope>
    <source>
        <strain evidence="3 4">DSM 21342</strain>
    </source>
</reference>
<dbReference type="Gene3D" id="2.40.128.520">
    <property type="match status" value="1"/>
</dbReference>
<accession>A0A521DRB2</accession>
<keyword evidence="1" id="KW-0732">Signal</keyword>
<proteinExistence type="predicted"/>
<dbReference type="InterPro" id="IPR019223">
    <property type="entry name" value="DUF2147"/>
</dbReference>
<dbReference type="RefSeq" id="WP_142604323.1">
    <property type="nucleotide sequence ID" value="NZ_FXSZ01000008.1"/>
</dbReference>
<evidence type="ECO:0000256" key="1">
    <source>
        <dbReference type="SAM" id="SignalP"/>
    </source>
</evidence>